<dbReference type="Pfam" id="PF02096">
    <property type="entry name" value="60KD_IMP"/>
    <property type="match status" value="1"/>
</dbReference>
<keyword evidence="7" id="KW-0496">Mitochondrion</keyword>
<evidence type="ECO:0000256" key="5">
    <source>
        <dbReference type="ARBA" id="ARBA00022946"/>
    </source>
</evidence>
<dbReference type="CDD" id="cd20069">
    <property type="entry name" value="5TM_Oxa1-like"/>
    <property type="match status" value="1"/>
</dbReference>
<feature type="region of interest" description="Disordered" evidence="10">
    <location>
        <begin position="416"/>
        <end position="487"/>
    </location>
</feature>
<comment type="subcellular location">
    <subcellularLocation>
        <location evidence="9">Membrane</location>
        <topology evidence="9">Multi-pass membrane protein</topology>
    </subcellularLocation>
    <subcellularLocation>
        <location evidence="1">Mitochondrion inner membrane</location>
        <topology evidence="1">Multi-pass membrane protein</topology>
    </subcellularLocation>
</comment>
<feature type="domain" description="Membrane insertase YidC/Oxa/ALB C-terminal" evidence="11">
    <location>
        <begin position="138"/>
        <end position="332"/>
    </location>
</feature>
<evidence type="ECO:0000256" key="10">
    <source>
        <dbReference type="SAM" id="MobiDB-lite"/>
    </source>
</evidence>
<comment type="similarity">
    <text evidence="2 9">Belongs to the OXA1/ALB3/YidC family.</text>
</comment>
<dbReference type="STRING" id="112498.A0A2D3VDT5"/>
<feature type="compositionally biased region" description="Basic and acidic residues" evidence="10">
    <location>
        <begin position="461"/>
        <end position="487"/>
    </location>
</feature>
<dbReference type="RefSeq" id="XP_023628865.1">
    <property type="nucleotide sequence ID" value="XM_023773097.1"/>
</dbReference>
<dbReference type="PANTHER" id="PTHR12428">
    <property type="entry name" value="OXA1"/>
    <property type="match status" value="1"/>
</dbReference>
<dbReference type="GeneID" id="35602952"/>
<evidence type="ECO:0000313" key="12">
    <source>
        <dbReference type="EMBL" id="CZT21976.1"/>
    </source>
</evidence>
<dbReference type="OrthoDB" id="2148490at2759"/>
<evidence type="ECO:0000313" key="13">
    <source>
        <dbReference type="Proteomes" id="UP000225277"/>
    </source>
</evidence>
<evidence type="ECO:0000256" key="3">
    <source>
        <dbReference type="ARBA" id="ARBA00022692"/>
    </source>
</evidence>
<evidence type="ECO:0000256" key="1">
    <source>
        <dbReference type="ARBA" id="ARBA00004448"/>
    </source>
</evidence>
<evidence type="ECO:0000256" key="8">
    <source>
        <dbReference type="ARBA" id="ARBA00023136"/>
    </source>
</evidence>
<dbReference type="GO" id="GO:0032977">
    <property type="term" value="F:membrane insertase activity"/>
    <property type="evidence" value="ECO:0007669"/>
    <property type="project" value="InterPro"/>
</dbReference>
<keyword evidence="5" id="KW-0809">Transit peptide</keyword>
<accession>A0A2D3VDT5</accession>
<evidence type="ECO:0000256" key="6">
    <source>
        <dbReference type="ARBA" id="ARBA00022989"/>
    </source>
</evidence>
<evidence type="ECO:0000256" key="9">
    <source>
        <dbReference type="RuleBase" id="RU003945"/>
    </source>
</evidence>
<dbReference type="GO" id="GO:0005743">
    <property type="term" value="C:mitochondrial inner membrane"/>
    <property type="evidence" value="ECO:0007669"/>
    <property type="project" value="UniProtKB-SubCell"/>
</dbReference>
<dbReference type="InterPro" id="IPR001708">
    <property type="entry name" value="YidC/ALB3/OXA1/COX18"/>
</dbReference>
<reference evidence="12 13" key="1">
    <citation type="submission" date="2016-03" db="EMBL/GenBank/DDBJ databases">
        <authorList>
            <person name="Ploux O."/>
        </authorList>
    </citation>
    <scope>NUCLEOTIDE SEQUENCE [LARGE SCALE GENOMIC DNA]</scope>
    <source>
        <strain evidence="12 13">URUG2</strain>
    </source>
</reference>
<dbReference type="AlphaFoldDB" id="A0A2D3VDT5"/>
<keyword evidence="4" id="KW-0999">Mitochondrion inner membrane</keyword>
<dbReference type="Proteomes" id="UP000225277">
    <property type="component" value="Unassembled WGS sequence"/>
</dbReference>
<evidence type="ECO:0000256" key="4">
    <source>
        <dbReference type="ARBA" id="ARBA00022792"/>
    </source>
</evidence>
<dbReference type="GO" id="GO:0032979">
    <property type="term" value="P:protein insertion into mitochondrial inner membrane from matrix"/>
    <property type="evidence" value="ECO:0007669"/>
    <property type="project" value="TreeGrafter"/>
</dbReference>
<keyword evidence="6" id="KW-1133">Transmembrane helix</keyword>
<feature type="region of interest" description="Disordered" evidence="10">
    <location>
        <begin position="25"/>
        <end position="46"/>
    </location>
</feature>
<keyword evidence="13" id="KW-1185">Reference proteome</keyword>
<evidence type="ECO:0000256" key="7">
    <source>
        <dbReference type="ARBA" id="ARBA00023128"/>
    </source>
</evidence>
<keyword evidence="3 9" id="KW-0812">Transmembrane</keyword>
<keyword evidence="8" id="KW-0472">Membrane</keyword>
<dbReference type="EMBL" id="FJUY01000012">
    <property type="protein sequence ID" value="CZT21976.1"/>
    <property type="molecule type" value="Genomic_DNA"/>
</dbReference>
<feature type="compositionally biased region" description="Basic and acidic residues" evidence="10">
    <location>
        <begin position="443"/>
        <end position="452"/>
    </location>
</feature>
<dbReference type="InterPro" id="IPR028055">
    <property type="entry name" value="YidC/Oxa/ALB_C"/>
</dbReference>
<evidence type="ECO:0000256" key="2">
    <source>
        <dbReference type="ARBA" id="ARBA00009877"/>
    </source>
</evidence>
<protein>
    <recommendedName>
        <fullName evidence="11">Membrane insertase YidC/Oxa/ALB C-terminal domain-containing protein</fullName>
    </recommendedName>
</protein>
<sequence length="487" mass="52518">MIPSRGIHALRARIPRHTLIQQCRHLSSTPRPSLRSPLSQSAGRTPRATAPAAISLLNFASIRHASSESSAQYVPPPSEFPNLDTINLDNLDPITSATAHLPTETGYLHSLGIDYGWGPTTCVQWVLENIYVHTGLPWWATILSTALLLRAAAFPLFLRSSDSMARQAALGTVLKPYSEAITAAQKSGDSAAVLNAMRQKSAIHKRAGISTSAQLIPVVVQGVIGFCGFRLMKAMVALPVPGLMDGGFLWLHDLTLSDGYLILPLAMAGTMHLMARFGGESGTSQLPPQMKKVMLYVMPGLIMLFTAWQPGAVCLWFCGSGVIGLAQGQLLQRASVRRFFNLAPMYKPKPGEEPQNPFTAYLEKMSGKNSTPTPSAGPARGTGQKPGVAYMNPVYQAPNVQRSGGKTIDARLVSRTDAASGDMVQPGQKRATGKGGMFSGIKDSVDAAKSRMEAMTTPSSEKMREDEKAAFKKRAEAYEKRAKERGR</sequence>
<dbReference type="PANTHER" id="PTHR12428:SF66">
    <property type="entry name" value="MITOCHONDRIAL INNER MEMBRANE PROTEIN OXA1L"/>
    <property type="match status" value="1"/>
</dbReference>
<organism evidence="12 13">
    <name type="scientific">Ramularia collo-cygni</name>
    <dbReference type="NCBI Taxonomy" id="112498"/>
    <lineage>
        <taxon>Eukaryota</taxon>
        <taxon>Fungi</taxon>
        <taxon>Dikarya</taxon>
        <taxon>Ascomycota</taxon>
        <taxon>Pezizomycotina</taxon>
        <taxon>Dothideomycetes</taxon>
        <taxon>Dothideomycetidae</taxon>
        <taxon>Mycosphaerellales</taxon>
        <taxon>Mycosphaerellaceae</taxon>
        <taxon>Ramularia</taxon>
    </lineage>
</organism>
<name>A0A2D3VDT5_9PEZI</name>
<gene>
    <name evidence="12" type="ORF">RCC_07845</name>
</gene>
<proteinExistence type="inferred from homology"/>
<evidence type="ECO:0000259" key="11">
    <source>
        <dbReference type="Pfam" id="PF02096"/>
    </source>
</evidence>